<evidence type="ECO:0000313" key="2">
    <source>
        <dbReference type="EMBL" id="KAJ8029888.1"/>
    </source>
</evidence>
<comment type="caution">
    <text evidence="2">The sequence shown here is derived from an EMBL/GenBank/DDBJ whole genome shotgun (WGS) entry which is preliminary data.</text>
</comment>
<dbReference type="GO" id="GO:0005737">
    <property type="term" value="C:cytoplasm"/>
    <property type="evidence" value="ECO:0007669"/>
    <property type="project" value="TreeGrafter"/>
</dbReference>
<evidence type="ECO:0000256" key="1">
    <source>
        <dbReference type="SAM" id="SignalP"/>
    </source>
</evidence>
<evidence type="ECO:0000313" key="3">
    <source>
        <dbReference type="Proteomes" id="UP001152320"/>
    </source>
</evidence>
<dbReference type="PANTHER" id="PTHR12757:SF1">
    <property type="entry name" value="PROTEIN SALIVARY GLANDS MARRED"/>
    <property type="match status" value="1"/>
</dbReference>
<name>A0A9Q1BNM5_HOLLE</name>
<keyword evidence="1" id="KW-0732">Signal</keyword>
<feature type="chain" id="PRO_5040293665" evidence="1">
    <location>
        <begin position="21"/>
        <end position="217"/>
    </location>
</feature>
<dbReference type="Pfam" id="PF05527">
    <property type="entry name" value="TNFAIP8"/>
    <property type="match status" value="1"/>
</dbReference>
<keyword evidence="3" id="KW-1185">Reference proteome</keyword>
<dbReference type="AlphaFoldDB" id="A0A9Q1BNM5"/>
<dbReference type="InterPro" id="IPR008477">
    <property type="entry name" value="TNFAIP8-like"/>
</dbReference>
<accession>A0A9Q1BNM5</accession>
<protein>
    <submittedName>
        <fullName evidence="2">Tumor necrosis factor alpha-induced protein 8</fullName>
    </submittedName>
</protein>
<dbReference type="InterPro" id="IPR038355">
    <property type="entry name" value="TNFAIP8_sf"/>
</dbReference>
<dbReference type="PANTHER" id="PTHR12757">
    <property type="entry name" value="TUMOR NECROSIS FACTOR INDUCED PROTEIN"/>
    <property type="match status" value="1"/>
</dbReference>
<gene>
    <name evidence="2" type="ORF">HOLleu_29406</name>
</gene>
<dbReference type="GO" id="GO:0042981">
    <property type="term" value="P:regulation of apoptotic process"/>
    <property type="evidence" value="ECO:0007669"/>
    <property type="project" value="InterPro"/>
</dbReference>
<dbReference type="FunFam" id="1.20.1440.160:FF:000001">
    <property type="entry name" value="Tumor necrosis factor alpha-induced protein 8-like 1"/>
    <property type="match status" value="1"/>
</dbReference>
<reference evidence="2" key="1">
    <citation type="submission" date="2021-10" db="EMBL/GenBank/DDBJ databases">
        <title>Tropical sea cucumber genome reveals ecological adaptation and Cuvierian tubules defense mechanism.</title>
        <authorList>
            <person name="Chen T."/>
        </authorList>
    </citation>
    <scope>NUCLEOTIDE SEQUENCE</scope>
    <source>
        <strain evidence="2">Nanhai2018</strain>
        <tissue evidence="2">Muscle</tissue>
    </source>
</reference>
<sequence>MDVLNIHCTLILAVSNMTMALTAHSCVAEGNAQMDSKSFGLKAQKKLLGKMASSKKVTKAFIDDQMASLLDNVYRLCKTYSNNKKDADKVIKNIIKITIKIGILYRNNQFSQEEIALTERFLKKFRSVILTFISFYEVPYSFDKNHMIKSLNDCQDMLVTLIKRHLTDKSVGRINMVFAYFCDSNFQDTVFEPETPLKPHIDKIVSQLNKLIDDGVI</sequence>
<feature type="signal peptide" evidence="1">
    <location>
        <begin position="1"/>
        <end position="20"/>
    </location>
</feature>
<organism evidence="2 3">
    <name type="scientific">Holothuria leucospilota</name>
    <name type="common">Black long sea cucumber</name>
    <name type="synonym">Mertensiothuria leucospilota</name>
    <dbReference type="NCBI Taxonomy" id="206669"/>
    <lineage>
        <taxon>Eukaryota</taxon>
        <taxon>Metazoa</taxon>
        <taxon>Echinodermata</taxon>
        <taxon>Eleutherozoa</taxon>
        <taxon>Echinozoa</taxon>
        <taxon>Holothuroidea</taxon>
        <taxon>Aspidochirotacea</taxon>
        <taxon>Aspidochirotida</taxon>
        <taxon>Holothuriidae</taxon>
        <taxon>Holothuria</taxon>
    </lineage>
</organism>
<dbReference type="Gene3D" id="1.20.1440.160">
    <property type="entry name" value="Tumor necrosis factor alpha-induced protein 8-like"/>
    <property type="match status" value="1"/>
</dbReference>
<dbReference type="Proteomes" id="UP001152320">
    <property type="component" value="Chromosome 14"/>
</dbReference>
<proteinExistence type="predicted"/>
<dbReference type="OrthoDB" id="10055976at2759"/>
<dbReference type="EMBL" id="JAIZAY010000014">
    <property type="protein sequence ID" value="KAJ8029888.1"/>
    <property type="molecule type" value="Genomic_DNA"/>
</dbReference>